<gene>
    <name evidence="3" type="ORF">M3P21_06415</name>
</gene>
<sequence length="126" mass="13784">MRMLLAIALTAGLAAPVSAQEDEGRSLMDLGAELFLDGLRQEMEPTLQSLLGLADDLGPSMLSFFEEMGPAFADMAQEVKDWSVYEAPEILPNGDIIIRRKPELNPDPEPETPEQDAEPNLEGTEI</sequence>
<feature type="chain" id="PRO_5045602082" description="AAA+ family ATPase" evidence="2">
    <location>
        <begin position="20"/>
        <end position="126"/>
    </location>
</feature>
<feature type="signal peptide" evidence="2">
    <location>
        <begin position="1"/>
        <end position="19"/>
    </location>
</feature>
<proteinExistence type="predicted"/>
<dbReference type="Proteomes" id="UP001203880">
    <property type="component" value="Unassembled WGS sequence"/>
</dbReference>
<dbReference type="EMBL" id="JAMFMB010000006">
    <property type="protein sequence ID" value="MCL6283162.1"/>
    <property type="molecule type" value="Genomic_DNA"/>
</dbReference>
<evidence type="ECO:0000256" key="1">
    <source>
        <dbReference type="SAM" id="MobiDB-lite"/>
    </source>
</evidence>
<feature type="region of interest" description="Disordered" evidence="1">
    <location>
        <begin position="99"/>
        <end position="126"/>
    </location>
</feature>
<keyword evidence="4" id="KW-1185">Reference proteome</keyword>
<comment type="caution">
    <text evidence="3">The sequence shown here is derived from an EMBL/GenBank/DDBJ whole genome shotgun (WGS) entry which is preliminary data.</text>
</comment>
<evidence type="ECO:0000313" key="3">
    <source>
        <dbReference type="EMBL" id="MCL6283162.1"/>
    </source>
</evidence>
<evidence type="ECO:0008006" key="5">
    <source>
        <dbReference type="Google" id="ProtNLM"/>
    </source>
</evidence>
<organism evidence="3 4">
    <name type="scientific">Ruegeria spongiae</name>
    <dbReference type="NCBI Taxonomy" id="2942209"/>
    <lineage>
        <taxon>Bacteria</taxon>
        <taxon>Pseudomonadati</taxon>
        <taxon>Pseudomonadota</taxon>
        <taxon>Alphaproteobacteria</taxon>
        <taxon>Rhodobacterales</taxon>
        <taxon>Roseobacteraceae</taxon>
        <taxon>Ruegeria</taxon>
    </lineage>
</organism>
<accession>A0ABT0Q026</accession>
<evidence type="ECO:0000256" key="2">
    <source>
        <dbReference type="SAM" id="SignalP"/>
    </source>
</evidence>
<keyword evidence="2" id="KW-0732">Signal</keyword>
<reference evidence="3" key="1">
    <citation type="submission" date="2022-05" db="EMBL/GenBank/DDBJ databases">
        <authorList>
            <person name="Park J.-S."/>
        </authorList>
    </citation>
    <scope>NUCLEOTIDE SEQUENCE</scope>
    <source>
        <strain evidence="3">2012CJ41-6</strain>
    </source>
</reference>
<protein>
    <recommendedName>
        <fullName evidence="5">AAA+ family ATPase</fullName>
    </recommendedName>
</protein>
<evidence type="ECO:0000313" key="4">
    <source>
        <dbReference type="Proteomes" id="UP001203880"/>
    </source>
</evidence>
<name>A0ABT0Q026_9RHOB</name>
<feature type="compositionally biased region" description="Acidic residues" evidence="1">
    <location>
        <begin position="106"/>
        <end position="126"/>
    </location>
</feature>